<name>R4YNU7_OLEAN</name>
<organism evidence="1 2">
    <name type="scientific">Oleispira antarctica RB-8</name>
    <dbReference type="NCBI Taxonomy" id="698738"/>
    <lineage>
        <taxon>Bacteria</taxon>
        <taxon>Pseudomonadati</taxon>
        <taxon>Pseudomonadota</taxon>
        <taxon>Gammaproteobacteria</taxon>
        <taxon>Oceanospirillales</taxon>
        <taxon>Oceanospirillaceae</taxon>
        <taxon>Oleispira</taxon>
    </lineage>
</organism>
<dbReference type="OrthoDB" id="7065079at2"/>
<evidence type="ECO:0000313" key="2">
    <source>
        <dbReference type="Proteomes" id="UP000032749"/>
    </source>
</evidence>
<gene>
    <name evidence="1" type="ORF">OLEAN_C25110</name>
</gene>
<dbReference type="EMBL" id="FO203512">
    <property type="protein sequence ID" value="CCK76687.1"/>
    <property type="molecule type" value="Genomic_DNA"/>
</dbReference>
<protein>
    <submittedName>
        <fullName evidence="1">Uncharacterized protein</fullName>
    </submittedName>
</protein>
<keyword evidence="2" id="KW-1185">Reference proteome</keyword>
<proteinExistence type="predicted"/>
<dbReference type="Proteomes" id="UP000032749">
    <property type="component" value="Chromosome"/>
</dbReference>
<accession>R4YNU7</accession>
<evidence type="ECO:0000313" key="1">
    <source>
        <dbReference type="EMBL" id="CCK76687.1"/>
    </source>
</evidence>
<dbReference type="HOGENOM" id="CLU_2480303_0_0_6"/>
<dbReference type="KEGG" id="oai:OLEAN_C25110"/>
<sequence length="87" mass="9960">MAFENSIATTYEPRTNWVAKPLNKTGDLEGWLSKMNRACPNPVLGEIVWLKSSYGSTSYKAMKFRTNGDVIWQRGEVIREIKEVVNH</sequence>
<dbReference type="STRING" id="698738.OLEAN_C25110"/>
<reference evidence="1 2" key="1">
    <citation type="journal article" date="2013" name="Nat. Commun.">
        <title>Genome sequence and functional genomic analysis of the oil-degrading bacterium Oleispira antarctica.</title>
        <authorList>
            <person name="Kube M."/>
            <person name="Chernikova T.N."/>
            <person name="Al-Ramahi Y."/>
            <person name="Beloqui A."/>
            <person name="Lopez-Cortez N."/>
            <person name="Guazzaroni M.E."/>
            <person name="Heipieper H.J."/>
            <person name="Klages S."/>
            <person name="Kotsyurbenko O.R."/>
            <person name="Langer I."/>
            <person name="Nechitaylo T.Y."/>
            <person name="Lunsdorf H."/>
            <person name="Fernandez M."/>
            <person name="Juarez S."/>
            <person name="Ciordia S."/>
            <person name="Singer A."/>
            <person name="Kagan O."/>
            <person name="Egorova O."/>
            <person name="Petit P.A."/>
            <person name="Stogios P."/>
            <person name="Kim Y."/>
            <person name="Tchigvintsev A."/>
            <person name="Flick R."/>
            <person name="Denaro R."/>
            <person name="Genovese M."/>
            <person name="Albar J.P."/>
            <person name="Reva O.N."/>
            <person name="Martinez-Gomariz M."/>
            <person name="Tran H."/>
            <person name="Ferrer M."/>
            <person name="Savchenko A."/>
            <person name="Yakunin A.F."/>
            <person name="Yakimov M.M."/>
            <person name="Golyshina O.V."/>
            <person name="Reinhardt R."/>
            <person name="Golyshin P.N."/>
        </authorList>
    </citation>
    <scope>NUCLEOTIDE SEQUENCE [LARGE SCALE GENOMIC DNA]</scope>
</reference>
<dbReference type="AlphaFoldDB" id="R4YNU7"/>